<keyword evidence="2" id="KW-1185">Reference proteome</keyword>
<name>A0A9W8MQH6_9AGAR</name>
<sequence length="108" mass="12380">MSGVHKPTHPTLYVPLLAGLEELGITMKEKVRKEKRKPVLVRNGEYNGLRVRGGRDIEGKPRTVEDALIASHEGRSFVDRIEGGGMVRDLNQDPYWKEDEYVPWEKRP</sequence>
<proteinExistence type="predicted"/>
<dbReference type="AlphaFoldDB" id="A0A9W8MQH6"/>
<gene>
    <name evidence="1" type="ORF">NLJ89_g12160</name>
</gene>
<protein>
    <submittedName>
        <fullName evidence="1">Uncharacterized protein</fullName>
    </submittedName>
</protein>
<comment type="caution">
    <text evidence="1">The sequence shown here is derived from an EMBL/GenBank/DDBJ whole genome shotgun (WGS) entry which is preliminary data.</text>
</comment>
<reference evidence="1" key="1">
    <citation type="submission" date="2022-07" db="EMBL/GenBank/DDBJ databases">
        <title>Genome Sequence of Agrocybe chaxingu.</title>
        <authorList>
            <person name="Buettner E."/>
        </authorList>
    </citation>
    <scope>NUCLEOTIDE SEQUENCE</scope>
    <source>
        <strain evidence="1">MP-N11</strain>
    </source>
</reference>
<dbReference type="EMBL" id="JANKHO010003622">
    <property type="protein sequence ID" value="KAJ3482116.1"/>
    <property type="molecule type" value="Genomic_DNA"/>
</dbReference>
<organism evidence="1 2">
    <name type="scientific">Agrocybe chaxingu</name>
    <dbReference type="NCBI Taxonomy" id="84603"/>
    <lineage>
        <taxon>Eukaryota</taxon>
        <taxon>Fungi</taxon>
        <taxon>Dikarya</taxon>
        <taxon>Basidiomycota</taxon>
        <taxon>Agaricomycotina</taxon>
        <taxon>Agaricomycetes</taxon>
        <taxon>Agaricomycetidae</taxon>
        <taxon>Agaricales</taxon>
        <taxon>Agaricineae</taxon>
        <taxon>Strophariaceae</taxon>
        <taxon>Agrocybe</taxon>
    </lineage>
</organism>
<dbReference type="Proteomes" id="UP001148786">
    <property type="component" value="Unassembled WGS sequence"/>
</dbReference>
<evidence type="ECO:0000313" key="2">
    <source>
        <dbReference type="Proteomes" id="UP001148786"/>
    </source>
</evidence>
<evidence type="ECO:0000313" key="1">
    <source>
        <dbReference type="EMBL" id="KAJ3482116.1"/>
    </source>
</evidence>
<accession>A0A9W8MQH6</accession>